<dbReference type="Proteomes" id="UP000289856">
    <property type="component" value="Chromosome"/>
</dbReference>
<proteinExistence type="predicted"/>
<reference evidence="2 3" key="1">
    <citation type="submission" date="2019-01" db="EMBL/GenBank/DDBJ databases">
        <title>Complete genome sequence of Cohnella hallensis HS21 isolated from Korean fir (Abies koreana) rhizospheric soil.</title>
        <authorList>
            <person name="Jiang L."/>
            <person name="Kang S.W."/>
            <person name="Kim S."/>
            <person name="Jung J."/>
            <person name="Kim C.Y."/>
            <person name="Kim D.H."/>
            <person name="Kim S.W."/>
            <person name="Lee J."/>
        </authorList>
    </citation>
    <scope>NUCLEOTIDE SEQUENCE [LARGE SCALE GENOMIC DNA]</scope>
    <source>
        <strain evidence="2 3">HS21</strain>
    </source>
</reference>
<evidence type="ECO:0000256" key="1">
    <source>
        <dbReference type="SAM" id="MobiDB-lite"/>
    </source>
</evidence>
<evidence type="ECO:0000313" key="2">
    <source>
        <dbReference type="EMBL" id="BBI32012.1"/>
    </source>
</evidence>
<keyword evidence="3" id="KW-1185">Reference proteome</keyword>
<gene>
    <name evidence="2" type="ORF">KCTCHS21_14110</name>
</gene>
<evidence type="ECO:0000313" key="3">
    <source>
        <dbReference type="Proteomes" id="UP000289856"/>
    </source>
</evidence>
<organism evidence="2 3">
    <name type="scientific">Cohnella abietis</name>
    <dbReference type="NCBI Taxonomy" id="2507935"/>
    <lineage>
        <taxon>Bacteria</taxon>
        <taxon>Bacillati</taxon>
        <taxon>Bacillota</taxon>
        <taxon>Bacilli</taxon>
        <taxon>Bacillales</taxon>
        <taxon>Paenibacillaceae</taxon>
        <taxon>Cohnella</taxon>
    </lineage>
</organism>
<name>A0A3T1D1L9_9BACL</name>
<feature type="region of interest" description="Disordered" evidence="1">
    <location>
        <begin position="69"/>
        <end position="91"/>
    </location>
</feature>
<dbReference type="EMBL" id="AP019400">
    <property type="protein sequence ID" value="BBI32012.1"/>
    <property type="molecule type" value="Genomic_DNA"/>
</dbReference>
<accession>A0A3T1D1L9</accession>
<sequence length="91" mass="10602">MNNSIEIQNSVVRVLETNTEELAEAMKRYAGKSQVVFSALWDKSWELRGQLEKERYKLQCMKASIRKSNRNDRRNDLVAGMRSPERRAIGD</sequence>
<dbReference type="AlphaFoldDB" id="A0A3T1D1L9"/>
<protein>
    <submittedName>
        <fullName evidence="2">Uncharacterized protein</fullName>
    </submittedName>
</protein>
<dbReference type="KEGG" id="cohn:KCTCHS21_14110"/>
<dbReference type="RefSeq" id="WP_130606236.1">
    <property type="nucleotide sequence ID" value="NZ_AP019400.1"/>
</dbReference>